<dbReference type="PROSITE" id="PS00138">
    <property type="entry name" value="SUBTILASE_SER"/>
    <property type="match status" value="1"/>
</dbReference>
<protein>
    <submittedName>
        <fullName evidence="8">Peptidase S8</fullName>
    </submittedName>
</protein>
<dbReference type="GO" id="GO:0006508">
    <property type="term" value="P:proteolysis"/>
    <property type="evidence" value="ECO:0007669"/>
    <property type="project" value="UniProtKB-KW"/>
</dbReference>
<dbReference type="PANTHER" id="PTHR43806">
    <property type="entry name" value="PEPTIDASE S8"/>
    <property type="match status" value="1"/>
</dbReference>
<dbReference type="SUPFAM" id="SSF52743">
    <property type="entry name" value="Subtilisin-like"/>
    <property type="match status" value="1"/>
</dbReference>
<evidence type="ECO:0000313" key="9">
    <source>
        <dbReference type="Proteomes" id="UP000192251"/>
    </source>
</evidence>
<dbReference type="KEGG" id="kab:B7C62_23055"/>
<dbReference type="PRINTS" id="PR00723">
    <property type="entry name" value="SUBTILISIN"/>
</dbReference>
<evidence type="ECO:0000256" key="4">
    <source>
        <dbReference type="ARBA" id="ARBA00022825"/>
    </source>
</evidence>
<sequence length="1087" mass="113189">MVSPAMAQPGQKGASDTRALTGAQHHLTLITGDRVTVDDEGRPVKFEPAKGREHIPVQRMSSKGHTLVIPADARQLISSGKLDQRLFDVTELSKPESLRSQRGGLKLIVGYRGAAKAAKAQVRDAGGTEVGRSLRSLNAESVVTPTEDAPEIWEALTDSDDSRATTAAGIDRVWLDGVRQASLDRSVPQIGTPAAWKAGFTGKGVKIAVLDTGTDSTHADLKGQILASKNFSASKDTKDRVGHGTHVASIAAGTGAASKGKFKGVAPDAKLLSGKVLDDEGYGEDSGILAGMEWAVAQGADIVNLSLGGEDTPDVDPLEAAVNKLTAEKGVLFAIAAGNEGDGAGTVGSPGSADAALTVGAVDVKDKLAEFSSRGPRVGDGAVKPDVTAPGVDITAAIPGKSLIAQEVGQKPAGYSTISGTSMATPHVAGAAALLKQQNPGWKATELKGVLTASTKAGAYSPFQQGSGRISVDRALKQSVVAEPSSVSFGTQQWPHTDDKPVTRNVTYRNLGTSDITLDLSLTSTGPKGKPAPAGFFTLGANQVTVPAGGTADVTLTTDTRLGGTLDGAYSAYLVATGGGQTVRTAAAVDREVESYDLTVKHIDRAGKAASNAAITIYDLSGGAGGSFVNARVVNGTTKIRLPKGTYTVDSAIFNGSKFSQGVNTIAQPKVAVTKNTSLTFDARKAKLVNITVPDKKAKPKMFVAEYSVSTKANGFGSGWLLDEAKNFRTLHVGPQPTGVSVAQHWSASWTAGSKTQYSIATGGKVKKLATGYSRKFTAKQLAKVKVGMGAGAPKKKGTVTPWGFLPTNDSAWSFASGQNLPGTRTLYLSTADKVKWGLEFAQLGPVQNGFPTYDSAYSLGDEATYKAGKSYTKSVNTPVFGPLVNNDHGVVREDNWISAYVPLLADSKGNADLFQNYSSVKTVLYRNGKKIGQNDDPLTGNPFQVPSGAANYKLTSSVKRSAKISPLSTQVDVAWTFRSKKTGLAVLPVSTVRFSPAVGVDGRAKAGKTVSVPVKVTGAAAGKNLKSLTTYVSYNKGKTWKKVTVKKGKITVKNPAKGKGISFSANVTDKKGNKSSVKIYNAYLGK</sequence>
<dbReference type="InterPro" id="IPR015500">
    <property type="entry name" value="Peptidase_S8_subtilisin-rel"/>
</dbReference>
<feature type="active site" description="Charge relay system" evidence="5 6">
    <location>
        <position position="422"/>
    </location>
</feature>
<proteinExistence type="inferred from homology"/>
<dbReference type="InterPro" id="IPR050131">
    <property type="entry name" value="Peptidase_S8_subtilisin-like"/>
</dbReference>
<dbReference type="InterPro" id="IPR036852">
    <property type="entry name" value="Peptidase_S8/S53_dom_sf"/>
</dbReference>
<evidence type="ECO:0000259" key="7">
    <source>
        <dbReference type="Pfam" id="PF00082"/>
    </source>
</evidence>
<feature type="active site" description="Charge relay system" evidence="5 6">
    <location>
        <position position="243"/>
    </location>
</feature>
<evidence type="ECO:0000313" key="8">
    <source>
        <dbReference type="EMBL" id="ARF77337.1"/>
    </source>
</evidence>
<dbReference type="AlphaFoldDB" id="A0ABC8C4X0"/>
<dbReference type="PANTHER" id="PTHR43806:SF11">
    <property type="entry name" value="CEREVISIN-RELATED"/>
    <property type="match status" value="1"/>
</dbReference>
<dbReference type="InterPro" id="IPR023828">
    <property type="entry name" value="Peptidase_S8_Ser-AS"/>
</dbReference>
<keyword evidence="3 6" id="KW-0378">Hydrolase</keyword>
<comment type="similarity">
    <text evidence="1 6">Belongs to the peptidase S8 family.</text>
</comment>
<dbReference type="Pfam" id="PF00082">
    <property type="entry name" value="Peptidase_S8"/>
    <property type="match status" value="1"/>
</dbReference>
<dbReference type="InterPro" id="IPR034213">
    <property type="entry name" value="S8_Vpr-like"/>
</dbReference>
<dbReference type="CDD" id="cd07474">
    <property type="entry name" value="Peptidases_S8_subtilisin_Vpr-like"/>
    <property type="match status" value="1"/>
</dbReference>
<feature type="domain" description="Peptidase S8/S53" evidence="7">
    <location>
        <begin position="202"/>
        <end position="468"/>
    </location>
</feature>
<dbReference type="InterPro" id="IPR022398">
    <property type="entry name" value="Peptidase_S8_His-AS"/>
</dbReference>
<evidence type="ECO:0000256" key="2">
    <source>
        <dbReference type="ARBA" id="ARBA00022670"/>
    </source>
</evidence>
<dbReference type="InterPro" id="IPR017297">
    <property type="entry name" value="Peptidase_S8A_DPH-A"/>
</dbReference>
<organism evidence="8 9">
    <name type="scientific">Kitasatospora albolonga</name>
    <dbReference type="NCBI Taxonomy" id="68173"/>
    <lineage>
        <taxon>Bacteria</taxon>
        <taxon>Bacillati</taxon>
        <taxon>Actinomycetota</taxon>
        <taxon>Actinomycetes</taxon>
        <taxon>Kitasatosporales</taxon>
        <taxon>Streptomycetaceae</taxon>
        <taxon>Kitasatospora</taxon>
    </lineage>
</organism>
<dbReference type="PROSITE" id="PS51892">
    <property type="entry name" value="SUBTILASE"/>
    <property type="match status" value="1"/>
</dbReference>
<name>A0ABC8C4X0_9ACTN</name>
<gene>
    <name evidence="8" type="ORF">B7C62_23055</name>
</gene>
<reference evidence="8 9" key="1">
    <citation type="submission" date="2017-04" db="EMBL/GenBank/DDBJ databases">
        <title>The complete genome sequence of Streptomyces albolongus YIM 101047, the producer of novel bafilomycins and novel odoriferous sesquiterpenoids.</title>
        <authorList>
            <person name="Yin M."/>
            <person name="Jiang Y."/>
        </authorList>
    </citation>
    <scope>NUCLEOTIDE SEQUENCE [LARGE SCALE GENOMIC DNA]</scope>
    <source>
        <strain evidence="8 9">YIM 101047</strain>
    </source>
</reference>
<feature type="active site" description="Charge relay system" evidence="5 6">
    <location>
        <position position="211"/>
    </location>
</feature>
<evidence type="ECO:0000256" key="3">
    <source>
        <dbReference type="ARBA" id="ARBA00022801"/>
    </source>
</evidence>
<dbReference type="GO" id="GO:0004252">
    <property type="term" value="F:serine-type endopeptidase activity"/>
    <property type="evidence" value="ECO:0007669"/>
    <property type="project" value="UniProtKB-UniRule"/>
</dbReference>
<evidence type="ECO:0000256" key="6">
    <source>
        <dbReference type="PROSITE-ProRule" id="PRU01240"/>
    </source>
</evidence>
<dbReference type="PROSITE" id="PS00137">
    <property type="entry name" value="SUBTILASE_HIS"/>
    <property type="match status" value="1"/>
</dbReference>
<evidence type="ECO:0000256" key="1">
    <source>
        <dbReference type="ARBA" id="ARBA00011073"/>
    </source>
</evidence>
<dbReference type="EMBL" id="CP020563">
    <property type="protein sequence ID" value="ARF77337.1"/>
    <property type="molecule type" value="Genomic_DNA"/>
</dbReference>
<keyword evidence="2 6" id="KW-0645">Protease</keyword>
<dbReference type="InterPro" id="IPR000209">
    <property type="entry name" value="Peptidase_S8/S53_dom"/>
</dbReference>
<keyword evidence="9" id="KW-1185">Reference proteome</keyword>
<dbReference type="Gene3D" id="3.40.50.200">
    <property type="entry name" value="Peptidase S8/S53 domain"/>
    <property type="match status" value="1"/>
</dbReference>
<accession>A0ABC8C4X0</accession>
<dbReference type="PIRSF" id="PIRSF037854">
    <property type="entry name" value="Dihydropyridine_esterase"/>
    <property type="match status" value="1"/>
</dbReference>
<evidence type="ECO:0000256" key="5">
    <source>
        <dbReference type="PIRSR" id="PIRSR615500-1"/>
    </source>
</evidence>
<dbReference type="Proteomes" id="UP000192251">
    <property type="component" value="Chromosome"/>
</dbReference>
<keyword evidence="4 6" id="KW-0720">Serine protease</keyword>